<dbReference type="EMBL" id="BAAARA010000003">
    <property type="protein sequence ID" value="GAA2338288.1"/>
    <property type="molecule type" value="Genomic_DNA"/>
</dbReference>
<reference evidence="3 4" key="1">
    <citation type="journal article" date="2019" name="Int. J. Syst. Evol. Microbiol.">
        <title>The Global Catalogue of Microorganisms (GCM) 10K type strain sequencing project: providing services to taxonomists for standard genome sequencing and annotation.</title>
        <authorList>
            <consortium name="The Broad Institute Genomics Platform"/>
            <consortium name="The Broad Institute Genome Sequencing Center for Infectious Disease"/>
            <person name="Wu L."/>
            <person name="Ma J."/>
        </authorList>
    </citation>
    <scope>NUCLEOTIDE SEQUENCE [LARGE SCALE GENOMIC DNA]</scope>
    <source>
        <strain evidence="3 4">JCM 16221</strain>
    </source>
</reference>
<protein>
    <recommendedName>
        <fullName evidence="5">DUF2637 domain-containing protein</fullName>
    </recommendedName>
</protein>
<proteinExistence type="predicted"/>
<evidence type="ECO:0008006" key="5">
    <source>
        <dbReference type="Google" id="ProtNLM"/>
    </source>
</evidence>
<evidence type="ECO:0000313" key="4">
    <source>
        <dbReference type="Proteomes" id="UP001501218"/>
    </source>
</evidence>
<dbReference type="RefSeq" id="WP_344127721.1">
    <property type="nucleotide sequence ID" value="NZ_BAAARA010000003.1"/>
</dbReference>
<name>A0ABN3FVE1_9PSEU</name>
<feature type="region of interest" description="Disordered" evidence="1">
    <location>
        <begin position="1"/>
        <end position="26"/>
    </location>
</feature>
<feature type="transmembrane region" description="Helical" evidence="2">
    <location>
        <begin position="134"/>
        <end position="153"/>
    </location>
</feature>
<comment type="caution">
    <text evidence="3">The sequence shown here is derived from an EMBL/GenBank/DDBJ whole genome shotgun (WGS) entry which is preliminary data.</text>
</comment>
<feature type="transmembrane region" description="Helical" evidence="2">
    <location>
        <begin position="165"/>
        <end position="185"/>
    </location>
</feature>
<dbReference type="Proteomes" id="UP001501218">
    <property type="component" value="Unassembled WGS sequence"/>
</dbReference>
<feature type="region of interest" description="Disordered" evidence="1">
    <location>
        <begin position="201"/>
        <end position="242"/>
    </location>
</feature>
<feature type="compositionally biased region" description="Basic and acidic residues" evidence="1">
    <location>
        <begin position="209"/>
        <end position="218"/>
    </location>
</feature>
<keyword evidence="2" id="KW-1133">Transmembrane helix</keyword>
<feature type="transmembrane region" description="Helical" evidence="2">
    <location>
        <begin position="61"/>
        <end position="82"/>
    </location>
</feature>
<gene>
    <name evidence="3" type="ORF">GCM10009854_13200</name>
</gene>
<accession>A0ABN3FVE1</accession>
<evidence type="ECO:0000256" key="1">
    <source>
        <dbReference type="SAM" id="MobiDB-lite"/>
    </source>
</evidence>
<organism evidence="3 4">
    <name type="scientific">Saccharopolyspora halophila</name>
    <dbReference type="NCBI Taxonomy" id="405551"/>
    <lineage>
        <taxon>Bacteria</taxon>
        <taxon>Bacillati</taxon>
        <taxon>Actinomycetota</taxon>
        <taxon>Actinomycetes</taxon>
        <taxon>Pseudonocardiales</taxon>
        <taxon>Pseudonocardiaceae</taxon>
        <taxon>Saccharopolyspora</taxon>
    </lineage>
</organism>
<keyword evidence="2" id="KW-0812">Transmembrane</keyword>
<keyword evidence="2" id="KW-0472">Membrane</keyword>
<evidence type="ECO:0000256" key="2">
    <source>
        <dbReference type="SAM" id="Phobius"/>
    </source>
</evidence>
<feature type="transmembrane region" description="Helical" evidence="2">
    <location>
        <begin position="102"/>
        <end position="122"/>
    </location>
</feature>
<sequence>MSEPNEPDQPGSEKPEADKGHTRRVRKLGDRISEARHLRGLIRDPDLQAVEMERNGRRTLIGLWFFLSLGLVFTTAGVQRFLAGKATMAEPLWWAAWTVEPMFAGLLIVLLNFEAVILSHGIQPDHEWWSRLKHVLLASTMAMNVIPQIMPLATGRWEAFNLGSAAVHAIIPVIVYGIAEVIPVIQARQREVILAAYEASDAATPPEPESQREPDVERTVTMPAVTPEPPPARPKPEPKGTAAKLPAEMVQAVSDAWERAKNEGREITTADIRRATRVPEPMAAQILADLQVNNGHAFA</sequence>
<evidence type="ECO:0000313" key="3">
    <source>
        <dbReference type="EMBL" id="GAA2338288.1"/>
    </source>
</evidence>
<feature type="compositionally biased region" description="Basic and acidic residues" evidence="1">
    <location>
        <begin position="11"/>
        <end position="20"/>
    </location>
</feature>
<keyword evidence="4" id="KW-1185">Reference proteome</keyword>